<evidence type="ECO:0000256" key="2">
    <source>
        <dbReference type="ARBA" id="ARBA00004128"/>
    </source>
</evidence>
<evidence type="ECO:0000256" key="7">
    <source>
        <dbReference type="ARBA" id="ARBA00023180"/>
    </source>
</evidence>
<evidence type="ECO:0000256" key="3">
    <source>
        <dbReference type="ARBA" id="ARBA00010918"/>
    </source>
</evidence>
<dbReference type="EMBL" id="JAHLQK010000001">
    <property type="protein sequence ID" value="MBU5675695.1"/>
    <property type="molecule type" value="Genomic_DNA"/>
</dbReference>
<feature type="transmembrane region" description="Helical" evidence="9">
    <location>
        <begin position="473"/>
        <end position="492"/>
    </location>
</feature>
<gene>
    <name evidence="11" type="ORF">KQI88_04630</name>
</gene>
<dbReference type="RefSeq" id="WP_216415153.1">
    <property type="nucleotide sequence ID" value="NZ_JAHLQK010000001.1"/>
</dbReference>
<keyword evidence="9" id="KW-0812">Transmembrane</keyword>
<feature type="transmembrane region" description="Helical" evidence="9">
    <location>
        <begin position="526"/>
        <end position="548"/>
    </location>
</feature>
<keyword evidence="5" id="KW-0926">Vacuole</keyword>
<protein>
    <recommendedName>
        <fullName evidence="4">Vacuolar membrane protease</fullName>
    </recommendedName>
    <alternativeName>
        <fullName evidence="8">FXNA-related family protease 1</fullName>
    </alternativeName>
</protein>
<comment type="caution">
    <text evidence="11">The sequence shown here is derived from an EMBL/GenBank/DDBJ whole genome shotgun (WGS) entry which is preliminary data.</text>
</comment>
<feature type="transmembrane region" description="Helical" evidence="9">
    <location>
        <begin position="344"/>
        <end position="363"/>
    </location>
</feature>
<feature type="transmembrane region" description="Helical" evidence="9">
    <location>
        <begin position="7"/>
        <end position="26"/>
    </location>
</feature>
<evidence type="ECO:0000313" key="11">
    <source>
        <dbReference type="EMBL" id="MBU5675695.1"/>
    </source>
</evidence>
<comment type="similarity">
    <text evidence="3">Belongs to the peptidase M28 family.</text>
</comment>
<keyword evidence="12" id="KW-1185">Reference proteome</keyword>
<evidence type="ECO:0000256" key="5">
    <source>
        <dbReference type="ARBA" id="ARBA00022554"/>
    </source>
</evidence>
<feature type="transmembrane region" description="Helical" evidence="9">
    <location>
        <begin position="418"/>
        <end position="435"/>
    </location>
</feature>
<feature type="domain" description="Peptidase M28" evidence="10">
    <location>
        <begin position="104"/>
        <end position="304"/>
    </location>
</feature>
<dbReference type="PANTHER" id="PTHR12147">
    <property type="entry name" value="METALLOPEPTIDASE M28 FAMILY MEMBER"/>
    <property type="match status" value="1"/>
</dbReference>
<reference evidence="11 12" key="1">
    <citation type="submission" date="2021-06" db="EMBL/GenBank/DDBJ databases">
        <authorList>
            <person name="Sun Q."/>
            <person name="Li D."/>
        </authorList>
    </citation>
    <scope>NUCLEOTIDE SEQUENCE [LARGE SCALE GENOMIC DNA]</scope>
    <source>
        <strain evidence="11 12">MSJ-5</strain>
    </source>
</reference>
<evidence type="ECO:0000313" key="12">
    <source>
        <dbReference type="Proteomes" id="UP000779508"/>
    </source>
</evidence>
<keyword evidence="6 9" id="KW-1133">Transmembrane helix</keyword>
<dbReference type="InterPro" id="IPR045175">
    <property type="entry name" value="M28_fam"/>
</dbReference>
<evidence type="ECO:0000256" key="6">
    <source>
        <dbReference type="ARBA" id="ARBA00022989"/>
    </source>
</evidence>
<sequence>MKGNTKYIITFCIVLAIGVFLGFHTLSTPKVYTGSDESRFSAINAAKHLEVITREPHSIIDVEAHEKVYQYLYDELEKMGLNPVTSEYDVGRKSNTFPGYRIKNIHGRIEGKSDDAILLVAHYDSAYGWDYKNKSPQKGVSYGAGDDGYGVVTILETIRAIKARNIPLENDIQILFTDSEEADLDGAVNELEKNAEAFKNVKFVVNIEARGIKGPVIMFETGDKNSALIKYFIKNAKNPFAFSFATDIYRNMPNGSDFSVFLKHKFNGLNFAVVDSLDYYHTDQDSYENIDLNSMQHYGEQIFNIARSFAFTPKDKLLDFESTTNEIFFNISPSMVVRYSENTASVLLVVVVISFIALTILAYKKEKLKIGKIILNTITTSFAIIFLAILATLIPYILSKINGLKFNLIYLPHIPHANLIYLAVMVGAIFVFGFASNRFKGKDNSGVEFMLAGIALNLIMAIIASIYLEGAVYVFVLPVAFSILFCFVQLLAKHDILKFIAMMPSVFMIFVLYIPILYLLNCGLTIGSVGIGVLLNLFGWSLIFPAFIMGMKSSNMDKQILSKETM</sequence>
<evidence type="ECO:0000256" key="4">
    <source>
        <dbReference type="ARBA" id="ARBA00017435"/>
    </source>
</evidence>
<keyword evidence="7" id="KW-0325">Glycoprotein</keyword>
<evidence type="ECO:0000259" key="10">
    <source>
        <dbReference type="Pfam" id="PF04389"/>
    </source>
</evidence>
<comment type="function">
    <text evidence="1">May be involved in vacuolar sorting and osmoregulation.</text>
</comment>
<feature type="transmembrane region" description="Helical" evidence="9">
    <location>
        <begin position="499"/>
        <end position="520"/>
    </location>
</feature>
<dbReference type="Proteomes" id="UP000779508">
    <property type="component" value="Unassembled WGS sequence"/>
</dbReference>
<proteinExistence type="inferred from homology"/>
<accession>A0ABS6FZM4</accession>
<feature type="transmembrane region" description="Helical" evidence="9">
    <location>
        <begin position="375"/>
        <end position="398"/>
    </location>
</feature>
<keyword evidence="9" id="KW-0472">Membrane</keyword>
<feature type="transmembrane region" description="Helical" evidence="9">
    <location>
        <begin position="447"/>
        <end position="467"/>
    </location>
</feature>
<name>A0ABS6FZM4_9FIRM</name>
<evidence type="ECO:0000256" key="8">
    <source>
        <dbReference type="ARBA" id="ARBA00031512"/>
    </source>
</evidence>
<comment type="subcellular location">
    <subcellularLocation>
        <location evidence="2">Vacuole membrane</location>
        <topology evidence="2">Multi-pass membrane protein</topology>
    </subcellularLocation>
</comment>
<dbReference type="InterPro" id="IPR007484">
    <property type="entry name" value="Peptidase_M28"/>
</dbReference>
<evidence type="ECO:0000256" key="1">
    <source>
        <dbReference type="ARBA" id="ARBA00003273"/>
    </source>
</evidence>
<evidence type="ECO:0000256" key="9">
    <source>
        <dbReference type="SAM" id="Phobius"/>
    </source>
</evidence>
<dbReference type="Pfam" id="PF04389">
    <property type="entry name" value="Peptidase_M28"/>
    <property type="match status" value="1"/>
</dbReference>
<dbReference type="PANTHER" id="PTHR12147:SF58">
    <property type="entry name" value="VACUOLAR MEMBRANE PROTEASE"/>
    <property type="match status" value="1"/>
</dbReference>
<organism evidence="11 12">
    <name type="scientific">Alkaliphilus flagellatus</name>
    <dbReference type="NCBI Taxonomy" id="2841507"/>
    <lineage>
        <taxon>Bacteria</taxon>
        <taxon>Bacillati</taxon>
        <taxon>Bacillota</taxon>
        <taxon>Clostridia</taxon>
        <taxon>Peptostreptococcales</taxon>
        <taxon>Natronincolaceae</taxon>
        <taxon>Alkaliphilus</taxon>
    </lineage>
</organism>